<dbReference type="InterPro" id="IPR014710">
    <property type="entry name" value="RmlC-like_jellyroll"/>
</dbReference>
<evidence type="ECO:0000256" key="4">
    <source>
        <dbReference type="PIRSR" id="PIRSR600888-3"/>
    </source>
</evidence>
<evidence type="ECO:0000256" key="3">
    <source>
        <dbReference type="PIRSR" id="PIRSR600888-1"/>
    </source>
</evidence>
<dbReference type="GO" id="GO:0000271">
    <property type="term" value="P:polysaccharide biosynthetic process"/>
    <property type="evidence" value="ECO:0007669"/>
    <property type="project" value="TreeGrafter"/>
</dbReference>
<dbReference type="InterPro" id="IPR000888">
    <property type="entry name" value="RmlC-like"/>
</dbReference>
<dbReference type="Pfam" id="PF00908">
    <property type="entry name" value="dTDP_sugar_isom"/>
    <property type="match status" value="1"/>
</dbReference>
<dbReference type="EMBL" id="JAAKZZ010000442">
    <property type="protein sequence ID" value="NGO72340.1"/>
    <property type="molecule type" value="Genomic_DNA"/>
</dbReference>
<keyword evidence="2" id="KW-0413">Isomerase</keyword>
<dbReference type="GO" id="GO:0008830">
    <property type="term" value="F:dTDP-4-dehydrorhamnose 3,5-epimerase activity"/>
    <property type="evidence" value="ECO:0007669"/>
    <property type="project" value="InterPro"/>
</dbReference>
<dbReference type="RefSeq" id="WP_165302030.1">
    <property type="nucleotide sequence ID" value="NZ_JAAKZZ010000442.1"/>
</dbReference>
<dbReference type="Proteomes" id="UP000477722">
    <property type="component" value="Unassembled WGS sequence"/>
</dbReference>
<accession>A0A6G4X647</accession>
<dbReference type="CDD" id="cd00438">
    <property type="entry name" value="cupin_RmlC"/>
    <property type="match status" value="1"/>
</dbReference>
<dbReference type="PANTHER" id="PTHR21047:SF2">
    <property type="entry name" value="THYMIDINE DIPHOSPHO-4-KETO-RHAMNOSE 3,5-EPIMERASE"/>
    <property type="match status" value="1"/>
</dbReference>
<evidence type="ECO:0000313" key="5">
    <source>
        <dbReference type="EMBL" id="NGO72340.1"/>
    </source>
</evidence>
<evidence type="ECO:0000313" key="6">
    <source>
        <dbReference type="Proteomes" id="UP000477722"/>
    </source>
</evidence>
<reference evidence="5 6" key="1">
    <citation type="submission" date="2020-02" db="EMBL/GenBank/DDBJ databases">
        <title>Whole-genome analyses of novel actinobacteria.</title>
        <authorList>
            <person name="Sahin N."/>
            <person name="Tatar D."/>
        </authorList>
    </citation>
    <scope>NUCLEOTIDE SEQUENCE [LARGE SCALE GENOMIC DNA]</scope>
    <source>
        <strain evidence="5 6">SB3404</strain>
    </source>
</reference>
<evidence type="ECO:0000256" key="2">
    <source>
        <dbReference type="ARBA" id="ARBA00023235"/>
    </source>
</evidence>
<gene>
    <name evidence="5" type="ORF">G5C65_29115</name>
</gene>
<dbReference type="GO" id="GO:0005829">
    <property type="term" value="C:cytosol"/>
    <property type="evidence" value="ECO:0007669"/>
    <property type="project" value="TreeGrafter"/>
</dbReference>
<feature type="active site" description="Proton acceptor" evidence="3">
    <location>
        <position position="63"/>
    </location>
</feature>
<keyword evidence="6" id="KW-1185">Reference proteome</keyword>
<comment type="caution">
    <text evidence="5">The sequence shown here is derived from an EMBL/GenBank/DDBJ whole genome shotgun (WGS) entry which is preliminary data.</text>
</comment>
<dbReference type="InterPro" id="IPR011051">
    <property type="entry name" value="RmlC_Cupin_sf"/>
</dbReference>
<feature type="site" description="Participates in a stacking interaction with the thymidine ring of dTDP-4-oxo-6-deoxyglucose" evidence="4">
    <location>
        <position position="139"/>
    </location>
</feature>
<protein>
    <submittedName>
        <fullName evidence="5">dTDP-4-keto-6-deoxy-D-glucose epimerase</fullName>
    </submittedName>
</protein>
<dbReference type="Gene3D" id="2.60.120.10">
    <property type="entry name" value="Jelly Rolls"/>
    <property type="match status" value="1"/>
</dbReference>
<dbReference type="GO" id="GO:0019305">
    <property type="term" value="P:dTDP-rhamnose biosynthetic process"/>
    <property type="evidence" value="ECO:0007669"/>
    <property type="project" value="TreeGrafter"/>
</dbReference>
<name>A0A6G4X647_9ACTN</name>
<evidence type="ECO:0000256" key="1">
    <source>
        <dbReference type="ARBA" id="ARBA00010154"/>
    </source>
</evidence>
<dbReference type="SUPFAM" id="SSF51182">
    <property type="entry name" value="RmlC-like cupins"/>
    <property type="match status" value="1"/>
</dbReference>
<feature type="active site" description="Proton donor" evidence="3">
    <location>
        <position position="133"/>
    </location>
</feature>
<organism evidence="5 6">
    <name type="scientific">Streptomyces boncukensis</name>
    <dbReference type="NCBI Taxonomy" id="2711219"/>
    <lineage>
        <taxon>Bacteria</taxon>
        <taxon>Bacillati</taxon>
        <taxon>Actinomycetota</taxon>
        <taxon>Actinomycetes</taxon>
        <taxon>Kitasatosporales</taxon>
        <taxon>Streptomycetaceae</taxon>
        <taxon>Streptomyces</taxon>
    </lineage>
</organism>
<sequence>MSARELLISGVFEFTPQVFTDDRGQFTSPFQAADFAGVVGHGFFPLAQASCSRSRKGVVRGVHYTRTPPGVAKFVFCPQGRALDIVVDLRVGSPTFGRHDTVVLDPREARAVYFPVGVGHAFVALEDDTAMQYLLSREYVPEDELAVSVLDPALALPLPADLDPVLSARDTEAIGLAQARERGLLPLYDDAIAAEKAIGPLPE</sequence>
<dbReference type="AlphaFoldDB" id="A0A6G4X647"/>
<proteinExistence type="inferred from homology"/>
<comment type="similarity">
    <text evidence="1">Belongs to the dTDP-4-dehydrorhamnose 3,5-epimerase family.</text>
</comment>
<dbReference type="PANTHER" id="PTHR21047">
    <property type="entry name" value="DTDP-6-DEOXY-D-GLUCOSE-3,5 EPIMERASE"/>
    <property type="match status" value="1"/>
</dbReference>